<dbReference type="EMBL" id="DVMM01000137">
    <property type="protein sequence ID" value="HIU29951.1"/>
    <property type="molecule type" value="Genomic_DNA"/>
</dbReference>
<keyword evidence="9 14" id="KW-0275">Fatty acid biosynthesis</keyword>
<gene>
    <name evidence="18" type="primary">fabF</name>
    <name evidence="18" type="ORF">IAD50_06620</name>
</gene>
<dbReference type="SUPFAM" id="SSF53901">
    <property type="entry name" value="Thiolase-like"/>
    <property type="match status" value="2"/>
</dbReference>
<evidence type="ECO:0000256" key="4">
    <source>
        <dbReference type="ARBA" id="ARBA00014657"/>
    </source>
</evidence>
<evidence type="ECO:0000256" key="6">
    <source>
        <dbReference type="ARBA" id="ARBA00022679"/>
    </source>
</evidence>
<evidence type="ECO:0000256" key="9">
    <source>
        <dbReference type="ARBA" id="ARBA00023160"/>
    </source>
</evidence>
<dbReference type="InterPro" id="IPR014030">
    <property type="entry name" value="Ketoacyl_synth_N"/>
</dbReference>
<comment type="caution">
    <text evidence="18">The sequence shown here is derived from an EMBL/GenBank/DDBJ whole genome shotgun (WGS) entry which is preliminary data.</text>
</comment>
<dbReference type="SMART" id="SM00825">
    <property type="entry name" value="PKS_KS"/>
    <property type="match status" value="1"/>
</dbReference>
<keyword evidence="10 14" id="KW-0012">Acyltransferase</keyword>
<evidence type="ECO:0000256" key="8">
    <source>
        <dbReference type="ARBA" id="ARBA00023098"/>
    </source>
</evidence>
<evidence type="ECO:0000256" key="1">
    <source>
        <dbReference type="ARBA" id="ARBA00005194"/>
    </source>
</evidence>
<feature type="active site" description="For beta-ketoacyl synthase activity" evidence="15">
    <location>
        <position position="163"/>
    </location>
</feature>
<feature type="domain" description="Ketosynthase family 3 (KS3)" evidence="17">
    <location>
        <begin position="1"/>
        <end position="417"/>
    </location>
</feature>
<evidence type="ECO:0000256" key="3">
    <source>
        <dbReference type="ARBA" id="ARBA00012356"/>
    </source>
</evidence>
<dbReference type="Gene3D" id="3.40.47.10">
    <property type="match status" value="1"/>
</dbReference>
<dbReference type="PIRSF" id="PIRSF000447">
    <property type="entry name" value="KAS_II"/>
    <property type="match status" value="1"/>
</dbReference>
<dbReference type="NCBIfam" id="TIGR03150">
    <property type="entry name" value="fabF"/>
    <property type="match status" value="1"/>
</dbReference>
<dbReference type="GO" id="GO:0004315">
    <property type="term" value="F:3-oxoacyl-[acyl-carrier-protein] synthase activity"/>
    <property type="evidence" value="ECO:0007669"/>
    <property type="project" value="UniProtKB-UniRule"/>
</dbReference>
<dbReference type="Proteomes" id="UP000824089">
    <property type="component" value="Unassembled WGS sequence"/>
</dbReference>
<dbReference type="InterPro" id="IPR020841">
    <property type="entry name" value="PKS_Beta-ketoAc_synthase_dom"/>
</dbReference>
<keyword evidence="5 14" id="KW-0444">Lipid biosynthesis</keyword>
<dbReference type="InterPro" id="IPR014031">
    <property type="entry name" value="Ketoacyl_synth_C"/>
</dbReference>
<evidence type="ECO:0000256" key="11">
    <source>
        <dbReference type="ARBA" id="ARBA00024006"/>
    </source>
</evidence>
<evidence type="ECO:0000256" key="5">
    <source>
        <dbReference type="ARBA" id="ARBA00022516"/>
    </source>
</evidence>
<reference evidence="18" key="2">
    <citation type="journal article" date="2021" name="PeerJ">
        <title>Extensive microbial diversity within the chicken gut microbiome revealed by metagenomics and culture.</title>
        <authorList>
            <person name="Gilroy R."/>
            <person name="Ravi A."/>
            <person name="Getino M."/>
            <person name="Pursley I."/>
            <person name="Horton D.L."/>
            <person name="Alikhan N.F."/>
            <person name="Baker D."/>
            <person name="Gharbi K."/>
            <person name="Hall N."/>
            <person name="Watson M."/>
            <person name="Adriaenssens E.M."/>
            <person name="Foster-Nyarko E."/>
            <person name="Jarju S."/>
            <person name="Secka A."/>
            <person name="Antonio M."/>
            <person name="Oren A."/>
            <person name="Chaudhuri R.R."/>
            <person name="La Ragione R."/>
            <person name="Hildebrand F."/>
            <person name="Pallen M.J."/>
        </authorList>
    </citation>
    <scope>NUCLEOTIDE SEQUENCE</scope>
    <source>
        <strain evidence="18">CHK195-4489</strain>
    </source>
</reference>
<proteinExistence type="inferred from homology"/>
<evidence type="ECO:0000256" key="14">
    <source>
        <dbReference type="PIRNR" id="PIRNR000447"/>
    </source>
</evidence>
<dbReference type="PROSITE" id="PS52004">
    <property type="entry name" value="KS3_2"/>
    <property type="match status" value="1"/>
</dbReference>
<dbReference type="InterPro" id="IPR016039">
    <property type="entry name" value="Thiolase-like"/>
</dbReference>
<dbReference type="PROSITE" id="PS00606">
    <property type="entry name" value="KS3_1"/>
    <property type="match status" value="1"/>
</dbReference>
<comment type="pathway">
    <text evidence="1 14">Lipid metabolism; fatty acid biosynthesis.</text>
</comment>
<dbReference type="InterPro" id="IPR017568">
    <property type="entry name" value="3-oxoacyl-ACP_synth-2"/>
</dbReference>
<evidence type="ECO:0000259" key="17">
    <source>
        <dbReference type="PROSITE" id="PS52004"/>
    </source>
</evidence>
<keyword evidence="7" id="KW-0276">Fatty acid metabolism</keyword>
<evidence type="ECO:0000256" key="10">
    <source>
        <dbReference type="ARBA" id="ARBA00023315"/>
    </source>
</evidence>
<evidence type="ECO:0000256" key="16">
    <source>
        <dbReference type="RuleBase" id="RU003694"/>
    </source>
</evidence>
<dbReference type="CDD" id="cd00834">
    <property type="entry name" value="KAS_I_II"/>
    <property type="match status" value="1"/>
</dbReference>
<dbReference type="AlphaFoldDB" id="A0A9D1I881"/>
<reference evidence="18" key="1">
    <citation type="submission" date="2020-10" db="EMBL/GenBank/DDBJ databases">
        <authorList>
            <person name="Gilroy R."/>
        </authorList>
    </citation>
    <scope>NUCLEOTIDE SEQUENCE</scope>
    <source>
        <strain evidence="18">CHK195-4489</strain>
    </source>
</reference>
<evidence type="ECO:0000256" key="15">
    <source>
        <dbReference type="PIRSR" id="PIRSR000447-1"/>
    </source>
</evidence>
<dbReference type="GO" id="GO:0006633">
    <property type="term" value="P:fatty acid biosynthetic process"/>
    <property type="evidence" value="ECO:0007669"/>
    <property type="project" value="UniProtKB-UniRule"/>
</dbReference>
<dbReference type="Pfam" id="PF02801">
    <property type="entry name" value="Ketoacyl-synt_C"/>
    <property type="match status" value="1"/>
</dbReference>
<dbReference type="PANTHER" id="PTHR11712:SF336">
    <property type="entry name" value="3-OXOACYL-[ACYL-CARRIER-PROTEIN] SYNTHASE, MITOCHONDRIAL"/>
    <property type="match status" value="1"/>
</dbReference>
<name>A0A9D1I881_9CLOT</name>
<dbReference type="EC" id="2.3.1.179" evidence="3 14"/>
<evidence type="ECO:0000256" key="7">
    <source>
        <dbReference type="ARBA" id="ARBA00022832"/>
    </source>
</evidence>
<accession>A0A9D1I881</accession>
<comment type="catalytic activity">
    <reaction evidence="12 14">
        <text>(9Z)-hexadecenoyl-[ACP] + malonyl-[ACP] + H(+) = 3-oxo-(11Z)-octadecenoyl-[ACP] + holo-[ACP] + CO2</text>
        <dbReference type="Rhea" id="RHEA:55040"/>
        <dbReference type="Rhea" id="RHEA-COMP:9623"/>
        <dbReference type="Rhea" id="RHEA-COMP:9685"/>
        <dbReference type="Rhea" id="RHEA-COMP:10800"/>
        <dbReference type="Rhea" id="RHEA-COMP:14074"/>
        <dbReference type="ChEBI" id="CHEBI:15378"/>
        <dbReference type="ChEBI" id="CHEBI:16526"/>
        <dbReference type="ChEBI" id="CHEBI:64479"/>
        <dbReference type="ChEBI" id="CHEBI:78449"/>
        <dbReference type="ChEBI" id="CHEBI:83989"/>
        <dbReference type="ChEBI" id="CHEBI:138538"/>
        <dbReference type="EC" id="2.3.1.179"/>
    </reaction>
</comment>
<evidence type="ECO:0000313" key="18">
    <source>
        <dbReference type="EMBL" id="HIU29951.1"/>
    </source>
</evidence>
<organism evidence="18 19">
    <name type="scientific">Candidatus Egerieisoma faecipullorum</name>
    <dbReference type="NCBI Taxonomy" id="2840963"/>
    <lineage>
        <taxon>Bacteria</taxon>
        <taxon>Bacillati</taxon>
        <taxon>Bacillota</taxon>
        <taxon>Clostridia</taxon>
        <taxon>Eubacteriales</taxon>
        <taxon>Clostridiaceae</taxon>
        <taxon>Clostridiaceae incertae sedis</taxon>
        <taxon>Candidatus Egerieisoma</taxon>
    </lineage>
</organism>
<evidence type="ECO:0000256" key="2">
    <source>
        <dbReference type="ARBA" id="ARBA00008467"/>
    </source>
</evidence>
<dbReference type="Pfam" id="PF00109">
    <property type="entry name" value="ketoacyl-synt"/>
    <property type="match status" value="1"/>
</dbReference>
<dbReference type="FunFam" id="3.40.47.10:FF:000018">
    <property type="entry name" value="3-oxoacyl-[acyl-carrier-protein] synthase 2"/>
    <property type="match status" value="1"/>
</dbReference>
<dbReference type="GO" id="GO:0005829">
    <property type="term" value="C:cytosol"/>
    <property type="evidence" value="ECO:0007669"/>
    <property type="project" value="TreeGrafter"/>
</dbReference>
<keyword evidence="8" id="KW-0443">Lipid metabolism</keyword>
<keyword evidence="6 14" id="KW-0808">Transferase</keyword>
<protein>
    <recommendedName>
        <fullName evidence="4 14">3-oxoacyl-[acyl-carrier-protein] synthase 2</fullName>
        <ecNumber evidence="3 14">2.3.1.179</ecNumber>
    </recommendedName>
</protein>
<dbReference type="PANTHER" id="PTHR11712">
    <property type="entry name" value="POLYKETIDE SYNTHASE-RELATED"/>
    <property type="match status" value="1"/>
</dbReference>
<sequence length="418" mass="44261">MKRVVVTGIGAVTPIGNDIQSLYEGLREGRNGIGYITRFDPEEYKVKVAAEVKDFDPLQYIEKNQLRKMDLYTQYAVAAAAQAVEQSGLRAGDNIDSARFGVYIGSGIGGMTTFMNEAYKLKDSGPRKVSPFFVPMMIANMAAGTVAIRYAAKGPCLPVVTACATGTHSIGEAFHAIRHGYADAIICGGAEATINPLSVAGFTNCMALSSKNDVDRSSIPFDKERDGFVMGEGSGILVLEEYAHAVRRGANILAEITGYGNTCDAYHMTAPDPESVAAAEAMKIACEEGGILDASGMPACDASAVYINAHGTSTPLNDKSETAAIKKVFGKDAYSLKISSTKSMTGHMLGAAGGVEGVISVLALVNDYIPPTIHYSVPDEECDLDYTVNHGVDRTLEYAVSNSLGFGGHNACIVFKKV</sequence>
<dbReference type="NCBIfam" id="NF005589">
    <property type="entry name" value="PRK07314.1"/>
    <property type="match status" value="1"/>
</dbReference>
<evidence type="ECO:0000313" key="19">
    <source>
        <dbReference type="Proteomes" id="UP000824089"/>
    </source>
</evidence>
<comment type="catalytic activity">
    <reaction evidence="13 14">
        <text>a fatty acyl-[ACP] + malonyl-[ACP] + H(+) = a 3-oxoacyl-[ACP] + holo-[ACP] + CO2</text>
        <dbReference type="Rhea" id="RHEA:22836"/>
        <dbReference type="Rhea" id="RHEA-COMP:9623"/>
        <dbReference type="Rhea" id="RHEA-COMP:9685"/>
        <dbReference type="Rhea" id="RHEA-COMP:9916"/>
        <dbReference type="Rhea" id="RHEA-COMP:14125"/>
        <dbReference type="ChEBI" id="CHEBI:15378"/>
        <dbReference type="ChEBI" id="CHEBI:16526"/>
        <dbReference type="ChEBI" id="CHEBI:64479"/>
        <dbReference type="ChEBI" id="CHEBI:78449"/>
        <dbReference type="ChEBI" id="CHEBI:78776"/>
        <dbReference type="ChEBI" id="CHEBI:138651"/>
    </reaction>
</comment>
<evidence type="ECO:0000256" key="13">
    <source>
        <dbReference type="ARBA" id="ARBA00047659"/>
    </source>
</evidence>
<evidence type="ECO:0000256" key="12">
    <source>
        <dbReference type="ARBA" id="ARBA00047318"/>
    </source>
</evidence>
<comment type="function">
    <text evidence="11 14">Involved in the type II fatty acid elongation cycle. Catalyzes the elongation of a wide range of acyl-ACP by the addition of two carbons from malonyl-ACP to an acyl acceptor. Can efficiently catalyze the conversion of palmitoleoyl-ACP (cis-hexadec-9-enoyl-ACP) to cis-vaccenoyl-ACP (cis-octadec-11-enoyl-ACP), an essential step in the thermal regulation of fatty acid composition.</text>
</comment>
<dbReference type="InterPro" id="IPR000794">
    <property type="entry name" value="Beta-ketoacyl_synthase"/>
</dbReference>
<dbReference type="InterPro" id="IPR018201">
    <property type="entry name" value="Ketoacyl_synth_AS"/>
</dbReference>
<comment type="similarity">
    <text evidence="2 14 16">Belongs to the thiolase-like superfamily. Beta-ketoacyl-ACP synthases family.</text>
</comment>